<feature type="repeat" description="TPR" evidence="1">
    <location>
        <begin position="255"/>
        <end position="288"/>
    </location>
</feature>
<reference evidence="4" key="2">
    <citation type="journal article" date="2020" name="Nat. Commun.">
        <title>Large-scale genome sequencing of mycorrhizal fungi provides insights into the early evolution of symbiotic traits.</title>
        <authorList>
            <person name="Miyauchi S."/>
            <person name="Kiss E."/>
            <person name="Kuo A."/>
            <person name="Drula E."/>
            <person name="Kohler A."/>
            <person name="Sanchez-Garcia M."/>
            <person name="Morin E."/>
            <person name="Andreopoulos B."/>
            <person name="Barry K.W."/>
            <person name="Bonito G."/>
            <person name="Buee M."/>
            <person name="Carver A."/>
            <person name="Chen C."/>
            <person name="Cichocki N."/>
            <person name="Clum A."/>
            <person name="Culley D."/>
            <person name="Crous P.W."/>
            <person name="Fauchery L."/>
            <person name="Girlanda M."/>
            <person name="Hayes R.D."/>
            <person name="Keri Z."/>
            <person name="LaButti K."/>
            <person name="Lipzen A."/>
            <person name="Lombard V."/>
            <person name="Magnuson J."/>
            <person name="Maillard F."/>
            <person name="Murat C."/>
            <person name="Nolan M."/>
            <person name="Ohm R.A."/>
            <person name="Pangilinan J."/>
            <person name="Pereira M.F."/>
            <person name="Perotto S."/>
            <person name="Peter M."/>
            <person name="Pfister S."/>
            <person name="Riley R."/>
            <person name="Sitrit Y."/>
            <person name="Stielow J.B."/>
            <person name="Szollosi G."/>
            <person name="Zifcakova L."/>
            <person name="Stursova M."/>
            <person name="Spatafora J.W."/>
            <person name="Tedersoo L."/>
            <person name="Vaario L.M."/>
            <person name="Yamada A."/>
            <person name="Yan M."/>
            <person name="Wang P."/>
            <person name="Xu J."/>
            <person name="Bruns T."/>
            <person name="Baldrian P."/>
            <person name="Vilgalys R."/>
            <person name="Dunand C."/>
            <person name="Henrissat B."/>
            <person name="Grigoriev I.V."/>
            <person name="Hibbett D."/>
            <person name="Nagy L.G."/>
            <person name="Martin F.M."/>
        </authorList>
    </citation>
    <scope>NUCLEOTIDE SEQUENCE</scope>
    <source>
        <strain evidence="4">BED1</strain>
    </source>
</reference>
<keyword evidence="1" id="KW-0802">TPR repeat</keyword>
<gene>
    <name evidence="4" type="ORF">L210DRAFT_3538876</name>
</gene>
<dbReference type="InterPro" id="IPR019734">
    <property type="entry name" value="TPR_rpt"/>
</dbReference>
<dbReference type="AlphaFoldDB" id="A0AAD4GEX6"/>
<feature type="region of interest" description="Disordered" evidence="2">
    <location>
        <begin position="806"/>
        <end position="854"/>
    </location>
</feature>
<feature type="compositionally biased region" description="Low complexity" evidence="2">
    <location>
        <begin position="843"/>
        <end position="854"/>
    </location>
</feature>
<sequence>MTEANQRLTPGIGAFEQWMSEGSVDANRPILASDSLISSGDTYNALAHNALIGTRSKNWTPAYDDAKKSIHIRPSAMGYISKALAQVGKGELEDAMQVFDLAFGNCHPDESHLLLLIKAIILFMAGKYDNAISRVHDLIAISKDDETVYCCTQVVGKMYLMQGNYEGAVQSLERGRSLASFCTSCRLETIATIFGWAFDGFQITMQRYHCEALRAAGRAEEAAVALLKILDTFSGDVHTSIVQPDWVTNLKKNCIDMLEAYGDKALSSEKYEEGIARYSTALSLSPSSPRDILLKRSKARALKGLWEDALTDADEAIKLDPLSHLGYEKKYIALYGAEHYDEANNALLRMFSIMEKSPDEEIRRLREGYPTPHKIIHAIDTAIREIFSFCPLVLIDLTTGRLCDAQERIRMFESEPAFKKLVCDTAIMKLDRARTRQSVAKYFKWIMFSHTWEGKEPTFQDVNLVDSVWSLDQSPLNEKLRQFCTTAREDGHRWAWSDTCCIDKSTSAILSQSLTSMYTWYEEAAETLVYLADVLSSSKLGDLTKSRWMTRAWTLQELLASKVIRFYCRDWKLYLNDTHANHKESPAIKGELANGMGVVPETITSFRPEHLGVREKLRLASTRSATVEEDVAYSLIGMFSSDIIPRYGLGKTAFGQLLENVVARTGDVTVIAWTGNSSPYNSALPDSLAVYNQTPYRPPPMDVYELDTCVEQLRTQLTPEDVSKFYKRVVRLPRATFSNRCLRLPCITFAVTKIGILDARGSQGIHYHAIVSLLGKVEFRTTDVFTLTKPRKLVFVHPWLRDLSDDHDESVSDDESEDESDADSSEAPKPNADSGDTDDDDNSSAPASPLHAPSARVDRYTQALRLFSHLGHPFNALLLERQPNNQYKRVATEHEIIISGVPYQTNPKDIRVKVLEIV</sequence>
<dbReference type="PROSITE" id="PS50005">
    <property type="entry name" value="TPR"/>
    <property type="match status" value="1"/>
</dbReference>
<dbReference type="InterPro" id="IPR011990">
    <property type="entry name" value="TPR-like_helical_dom_sf"/>
</dbReference>
<dbReference type="Pfam" id="PF06985">
    <property type="entry name" value="HET"/>
    <property type="match status" value="1"/>
</dbReference>
<feature type="compositionally biased region" description="Acidic residues" evidence="2">
    <location>
        <begin position="806"/>
        <end position="824"/>
    </location>
</feature>
<dbReference type="InterPro" id="IPR010730">
    <property type="entry name" value="HET"/>
</dbReference>
<name>A0AAD4GEX6_BOLED</name>
<evidence type="ECO:0000256" key="1">
    <source>
        <dbReference type="PROSITE-ProRule" id="PRU00339"/>
    </source>
</evidence>
<dbReference type="PANTHER" id="PTHR10622:SF10">
    <property type="entry name" value="HET DOMAIN-CONTAINING PROTEIN"/>
    <property type="match status" value="1"/>
</dbReference>
<proteinExistence type="predicted"/>
<dbReference type="Gene3D" id="1.25.40.10">
    <property type="entry name" value="Tetratricopeptide repeat domain"/>
    <property type="match status" value="2"/>
</dbReference>
<dbReference type="SUPFAM" id="SSF48452">
    <property type="entry name" value="TPR-like"/>
    <property type="match status" value="1"/>
</dbReference>
<evidence type="ECO:0000313" key="4">
    <source>
        <dbReference type="EMBL" id="KAF8441003.1"/>
    </source>
</evidence>
<comment type="caution">
    <text evidence="4">The sequence shown here is derived from an EMBL/GenBank/DDBJ whole genome shotgun (WGS) entry which is preliminary data.</text>
</comment>
<reference evidence="4" key="1">
    <citation type="submission" date="2019-10" db="EMBL/GenBank/DDBJ databases">
        <authorList>
            <consortium name="DOE Joint Genome Institute"/>
            <person name="Kuo A."/>
            <person name="Miyauchi S."/>
            <person name="Kiss E."/>
            <person name="Drula E."/>
            <person name="Kohler A."/>
            <person name="Sanchez-Garcia M."/>
            <person name="Andreopoulos B."/>
            <person name="Barry K.W."/>
            <person name="Bonito G."/>
            <person name="Buee M."/>
            <person name="Carver A."/>
            <person name="Chen C."/>
            <person name="Cichocki N."/>
            <person name="Clum A."/>
            <person name="Culley D."/>
            <person name="Crous P.W."/>
            <person name="Fauchery L."/>
            <person name="Girlanda M."/>
            <person name="Hayes R."/>
            <person name="Keri Z."/>
            <person name="LaButti K."/>
            <person name="Lipzen A."/>
            <person name="Lombard V."/>
            <person name="Magnuson J."/>
            <person name="Maillard F."/>
            <person name="Morin E."/>
            <person name="Murat C."/>
            <person name="Nolan M."/>
            <person name="Ohm R."/>
            <person name="Pangilinan J."/>
            <person name="Pereira M."/>
            <person name="Perotto S."/>
            <person name="Peter M."/>
            <person name="Riley R."/>
            <person name="Sitrit Y."/>
            <person name="Stielow B."/>
            <person name="Szollosi G."/>
            <person name="Zifcakova L."/>
            <person name="Stursova M."/>
            <person name="Spatafora J.W."/>
            <person name="Tedersoo L."/>
            <person name="Vaario L.-M."/>
            <person name="Yamada A."/>
            <person name="Yan M."/>
            <person name="Wang P."/>
            <person name="Xu J."/>
            <person name="Bruns T."/>
            <person name="Baldrian P."/>
            <person name="Vilgalys R."/>
            <person name="Henrissat B."/>
            <person name="Grigoriev I.V."/>
            <person name="Hibbett D."/>
            <person name="Nagy L.G."/>
            <person name="Martin F.M."/>
        </authorList>
    </citation>
    <scope>NUCLEOTIDE SEQUENCE</scope>
    <source>
        <strain evidence="4">BED1</strain>
    </source>
</reference>
<dbReference type="PANTHER" id="PTHR10622">
    <property type="entry name" value="HET DOMAIN-CONTAINING PROTEIN"/>
    <property type="match status" value="1"/>
</dbReference>
<evidence type="ECO:0000256" key="2">
    <source>
        <dbReference type="SAM" id="MobiDB-lite"/>
    </source>
</evidence>
<feature type="domain" description="Heterokaryon incompatibility" evidence="3">
    <location>
        <begin position="446"/>
        <end position="538"/>
    </location>
</feature>
<accession>A0AAD4GEX6</accession>
<dbReference type="Proteomes" id="UP001194468">
    <property type="component" value="Unassembled WGS sequence"/>
</dbReference>
<evidence type="ECO:0000259" key="3">
    <source>
        <dbReference type="Pfam" id="PF06985"/>
    </source>
</evidence>
<organism evidence="4 5">
    <name type="scientific">Boletus edulis BED1</name>
    <dbReference type="NCBI Taxonomy" id="1328754"/>
    <lineage>
        <taxon>Eukaryota</taxon>
        <taxon>Fungi</taxon>
        <taxon>Dikarya</taxon>
        <taxon>Basidiomycota</taxon>
        <taxon>Agaricomycotina</taxon>
        <taxon>Agaricomycetes</taxon>
        <taxon>Agaricomycetidae</taxon>
        <taxon>Boletales</taxon>
        <taxon>Boletineae</taxon>
        <taxon>Boletaceae</taxon>
        <taxon>Boletoideae</taxon>
        <taxon>Boletus</taxon>
    </lineage>
</organism>
<keyword evidence="5" id="KW-1185">Reference proteome</keyword>
<dbReference type="EMBL" id="WHUW01000011">
    <property type="protein sequence ID" value="KAF8441003.1"/>
    <property type="molecule type" value="Genomic_DNA"/>
</dbReference>
<evidence type="ECO:0000313" key="5">
    <source>
        <dbReference type="Proteomes" id="UP001194468"/>
    </source>
</evidence>
<protein>
    <recommendedName>
        <fullName evidence="3">Heterokaryon incompatibility domain-containing protein</fullName>
    </recommendedName>
</protein>